<dbReference type="GO" id="GO:0006355">
    <property type="term" value="P:regulation of DNA-templated transcription"/>
    <property type="evidence" value="ECO:0007669"/>
    <property type="project" value="InterPro"/>
</dbReference>
<dbReference type="SUPFAM" id="SSF47598">
    <property type="entry name" value="Ribbon-helix-helix"/>
    <property type="match status" value="1"/>
</dbReference>
<organism evidence="1 2">
    <name type="scientific">Parazoarcus communis SWub3 = DSM 12120</name>
    <dbReference type="NCBI Taxonomy" id="1121029"/>
    <lineage>
        <taxon>Bacteria</taxon>
        <taxon>Pseudomonadati</taxon>
        <taxon>Pseudomonadota</taxon>
        <taxon>Betaproteobacteria</taxon>
        <taxon>Rhodocyclales</taxon>
        <taxon>Zoogloeaceae</taxon>
        <taxon>Parazoarcus</taxon>
    </lineage>
</organism>
<dbReference type="EMBL" id="QKOE01000001">
    <property type="protein sequence ID" value="PZA18402.1"/>
    <property type="molecule type" value="Genomic_DNA"/>
</dbReference>
<reference evidence="1 2" key="1">
    <citation type="submission" date="2018-06" db="EMBL/GenBank/DDBJ databases">
        <title>Azoarcus communis strain SWub3 genome.</title>
        <authorList>
            <person name="Zorraquino Salvo V."/>
            <person name="Toubiana D."/>
            <person name="Blumwald E."/>
        </authorList>
    </citation>
    <scope>NUCLEOTIDE SEQUENCE [LARGE SCALE GENOMIC DNA]</scope>
    <source>
        <strain evidence="1 2">SWub3</strain>
    </source>
</reference>
<dbReference type="OrthoDB" id="9181345at2"/>
<dbReference type="RefSeq" id="WP_110522703.1">
    <property type="nucleotide sequence ID" value="NZ_QKOE01000001.1"/>
</dbReference>
<protein>
    <submittedName>
        <fullName evidence="1">Uncharacterized protein</fullName>
    </submittedName>
</protein>
<dbReference type="Proteomes" id="UP000248259">
    <property type="component" value="Unassembled WGS sequence"/>
</dbReference>
<comment type="caution">
    <text evidence="1">The sequence shown here is derived from an EMBL/GenBank/DDBJ whole genome shotgun (WGS) entry which is preliminary data.</text>
</comment>
<evidence type="ECO:0000313" key="1">
    <source>
        <dbReference type="EMBL" id="PZA18402.1"/>
    </source>
</evidence>
<evidence type="ECO:0000313" key="2">
    <source>
        <dbReference type="Proteomes" id="UP000248259"/>
    </source>
</evidence>
<proteinExistence type="predicted"/>
<gene>
    <name evidence="1" type="ORF">DNK49_02415</name>
</gene>
<dbReference type="AlphaFoldDB" id="A0A323V090"/>
<dbReference type="InterPro" id="IPR010985">
    <property type="entry name" value="Ribbon_hlx_hlx"/>
</dbReference>
<keyword evidence="2" id="KW-1185">Reference proteome</keyword>
<accession>A0A323V090</accession>
<name>A0A323V090_9RHOO</name>
<sequence>MEKPQGGRVDLGSRNKSEVITIRINPKLKFGLELMARLHNRSVAQTVEMAIQRVLEDPFDGIQNSRDVRYDRDIINRLWSPHRGERLLKMVLTHPELLSFEEEVLWNKLTRAGVTEHYLEGTGLNNLHLRPGCNLREFEARIADFWDKLDEAERAMTSKAKGKSLKEPTT</sequence>